<accession>A0ABW2Y8M7</accession>
<reference evidence="2" key="1">
    <citation type="journal article" date="2019" name="Int. J. Syst. Evol. Microbiol.">
        <title>The Global Catalogue of Microorganisms (GCM) 10K type strain sequencing project: providing services to taxonomists for standard genome sequencing and annotation.</title>
        <authorList>
            <consortium name="The Broad Institute Genomics Platform"/>
            <consortium name="The Broad Institute Genome Sequencing Center for Infectious Disease"/>
            <person name="Wu L."/>
            <person name="Ma J."/>
        </authorList>
    </citation>
    <scope>NUCLEOTIDE SEQUENCE [LARGE SCALE GENOMIC DNA]</scope>
    <source>
        <strain evidence="2">CCUG 55585</strain>
    </source>
</reference>
<dbReference type="RefSeq" id="WP_386821919.1">
    <property type="nucleotide sequence ID" value="NZ_JBHTIF010000001.1"/>
</dbReference>
<dbReference type="EMBL" id="JBHTIF010000001">
    <property type="protein sequence ID" value="MFD0724246.1"/>
    <property type="molecule type" value="Genomic_DNA"/>
</dbReference>
<evidence type="ECO:0000313" key="1">
    <source>
        <dbReference type="EMBL" id="MFD0724246.1"/>
    </source>
</evidence>
<sequence length="200" mass="22524">MPIKCIKCSTQIPVSGCLALYAIDYDTTTHSADEDKLLWMPTKTVWCGACNVPTMAEDIRSPAEWEDAFTAMRIGMRVEFPYDGLHEEGPNPLLGRARQLYDAVRHRNDRGRCLHCGGYQHIDIDSPHLRHDDCGGRFETIIWIGSAKYLRSAYKIFFKDGMLIGQLGRPMENGRVEIEPFGYADIRLPEIPGTYVPGGS</sequence>
<comment type="caution">
    <text evidence="1">The sequence shown here is derived from an EMBL/GenBank/DDBJ whole genome shotgun (WGS) entry which is preliminary data.</text>
</comment>
<protein>
    <submittedName>
        <fullName evidence="1">Uncharacterized protein</fullName>
    </submittedName>
</protein>
<name>A0ABW2Y8M7_9GAMM</name>
<proteinExistence type="predicted"/>
<evidence type="ECO:0000313" key="2">
    <source>
        <dbReference type="Proteomes" id="UP001597110"/>
    </source>
</evidence>
<organism evidence="1 2">
    <name type="scientific">Lysobacter brunescens</name>
    <dbReference type="NCBI Taxonomy" id="262323"/>
    <lineage>
        <taxon>Bacteria</taxon>
        <taxon>Pseudomonadati</taxon>
        <taxon>Pseudomonadota</taxon>
        <taxon>Gammaproteobacteria</taxon>
        <taxon>Lysobacterales</taxon>
        <taxon>Lysobacteraceae</taxon>
        <taxon>Lysobacter</taxon>
    </lineage>
</organism>
<gene>
    <name evidence="1" type="ORF">ACFQ0E_01410</name>
</gene>
<dbReference type="Proteomes" id="UP001597110">
    <property type="component" value="Unassembled WGS sequence"/>
</dbReference>
<keyword evidence="2" id="KW-1185">Reference proteome</keyword>